<evidence type="ECO:0000256" key="1">
    <source>
        <dbReference type="ARBA" id="ARBA00022527"/>
    </source>
</evidence>
<dbReference type="SMART" id="SM00220">
    <property type="entry name" value="S_TKc"/>
    <property type="match status" value="2"/>
</dbReference>
<dbReference type="SUPFAM" id="SSF56112">
    <property type="entry name" value="Protein kinase-like (PK-like)"/>
    <property type="match status" value="2"/>
</dbReference>
<dbReference type="GO" id="GO:0005524">
    <property type="term" value="F:ATP binding"/>
    <property type="evidence" value="ECO:0007669"/>
    <property type="project" value="UniProtKB-KW"/>
</dbReference>
<feature type="domain" description="Protein kinase" evidence="6">
    <location>
        <begin position="26"/>
        <end position="285"/>
    </location>
</feature>
<organism evidence="7 8">
    <name type="scientific">Cavenderia fasciculata</name>
    <name type="common">Slime mold</name>
    <name type="synonym">Dictyostelium fasciculatum</name>
    <dbReference type="NCBI Taxonomy" id="261658"/>
    <lineage>
        <taxon>Eukaryota</taxon>
        <taxon>Amoebozoa</taxon>
        <taxon>Evosea</taxon>
        <taxon>Eumycetozoa</taxon>
        <taxon>Dictyostelia</taxon>
        <taxon>Acytosteliales</taxon>
        <taxon>Cavenderiaceae</taxon>
        <taxon>Cavenderia</taxon>
    </lineage>
</organism>
<keyword evidence="4" id="KW-0418">Kinase</keyword>
<dbReference type="AlphaFoldDB" id="F4QD01"/>
<protein>
    <recommendedName>
        <fullName evidence="6">Protein kinase domain-containing protein</fullName>
    </recommendedName>
</protein>
<proteinExistence type="predicted"/>
<evidence type="ECO:0000256" key="2">
    <source>
        <dbReference type="ARBA" id="ARBA00022679"/>
    </source>
</evidence>
<keyword evidence="5" id="KW-0067">ATP-binding</keyword>
<dbReference type="PROSITE" id="PS50011">
    <property type="entry name" value="PROTEIN_KINASE_DOM"/>
    <property type="match status" value="2"/>
</dbReference>
<evidence type="ECO:0000313" key="8">
    <source>
        <dbReference type="Proteomes" id="UP000007797"/>
    </source>
</evidence>
<accession>F4QD01</accession>
<keyword evidence="2" id="KW-0808">Transferase</keyword>
<evidence type="ECO:0000313" key="7">
    <source>
        <dbReference type="EMBL" id="EGG13682.1"/>
    </source>
</evidence>
<dbReference type="CDD" id="cd00180">
    <property type="entry name" value="PKc"/>
    <property type="match status" value="1"/>
</dbReference>
<dbReference type="CDD" id="cd14014">
    <property type="entry name" value="STKc_PknB_like"/>
    <property type="match status" value="1"/>
</dbReference>
<keyword evidence="8" id="KW-1185">Reference proteome</keyword>
<reference evidence="8" key="1">
    <citation type="journal article" date="2011" name="Genome Res.">
        <title>Phylogeny-wide analysis of social amoeba genomes highlights ancient origins for complex intercellular communication.</title>
        <authorList>
            <person name="Heidel A.J."/>
            <person name="Lawal H.M."/>
            <person name="Felder M."/>
            <person name="Schilde C."/>
            <person name="Helps N.R."/>
            <person name="Tunggal B."/>
            <person name="Rivero F."/>
            <person name="John U."/>
            <person name="Schleicher M."/>
            <person name="Eichinger L."/>
            <person name="Platzer M."/>
            <person name="Noegel A.A."/>
            <person name="Schaap P."/>
            <person name="Gloeckner G."/>
        </authorList>
    </citation>
    <scope>NUCLEOTIDE SEQUENCE [LARGE SCALE GENOMIC DNA]</scope>
    <source>
        <strain evidence="8">SH3</strain>
    </source>
</reference>
<dbReference type="GO" id="GO:0004674">
    <property type="term" value="F:protein serine/threonine kinase activity"/>
    <property type="evidence" value="ECO:0007669"/>
    <property type="project" value="UniProtKB-KW"/>
</dbReference>
<name>F4QD01_CACFS</name>
<dbReference type="SUPFAM" id="SSF53067">
    <property type="entry name" value="Actin-like ATPase domain"/>
    <property type="match status" value="1"/>
</dbReference>
<evidence type="ECO:0000256" key="4">
    <source>
        <dbReference type="ARBA" id="ARBA00022777"/>
    </source>
</evidence>
<dbReference type="Gene3D" id="1.10.510.10">
    <property type="entry name" value="Transferase(Phosphotransferase) domain 1"/>
    <property type="match status" value="2"/>
</dbReference>
<dbReference type="PANTHER" id="PTHR11584:SF369">
    <property type="entry name" value="MITOGEN-ACTIVATED PROTEIN KINASE KINASE KINASE 19-RELATED"/>
    <property type="match status" value="1"/>
</dbReference>
<dbReference type="Proteomes" id="UP000007797">
    <property type="component" value="Unassembled WGS sequence"/>
</dbReference>
<dbReference type="STRING" id="1054147.F4QD01"/>
<dbReference type="KEGG" id="dfa:DFA_11443"/>
<evidence type="ECO:0000256" key="5">
    <source>
        <dbReference type="ARBA" id="ARBA00022840"/>
    </source>
</evidence>
<dbReference type="RefSeq" id="XP_004350386.1">
    <property type="nucleotide sequence ID" value="XM_004350336.1"/>
</dbReference>
<dbReference type="InterPro" id="IPR008271">
    <property type="entry name" value="Ser/Thr_kinase_AS"/>
</dbReference>
<keyword evidence="1" id="KW-0723">Serine/threonine-protein kinase</keyword>
<dbReference type="InterPro" id="IPR000719">
    <property type="entry name" value="Prot_kinase_dom"/>
</dbReference>
<dbReference type="OrthoDB" id="6718656at2759"/>
<evidence type="ECO:0000256" key="3">
    <source>
        <dbReference type="ARBA" id="ARBA00022741"/>
    </source>
</evidence>
<dbReference type="Pfam" id="PF00069">
    <property type="entry name" value="Pkinase"/>
    <property type="match status" value="2"/>
</dbReference>
<evidence type="ECO:0000259" key="6">
    <source>
        <dbReference type="PROSITE" id="PS50011"/>
    </source>
</evidence>
<dbReference type="PROSITE" id="PS00108">
    <property type="entry name" value="PROTEIN_KINASE_ST"/>
    <property type="match status" value="1"/>
</dbReference>
<dbReference type="PANTHER" id="PTHR11584">
    <property type="entry name" value="SERINE/THREONINE PROTEIN KINASE"/>
    <property type="match status" value="1"/>
</dbReference>
<dbReference type="InterPro" id="IPR011009">
    <property type="entry name" value="Kinase-like_dom_sf"/>
</dbReference>
<dbReference type="InterPro" id="IPR043129">
    <property type="entry name" value="ATPase_NBD"/>
</dbReference>
<sequence length="888" mass="101755">MIGIRDLFFGSLEQHKYETATDKYEFTKDIVLGKGAQGVVFQGRDKKNRKEIVAVKRIKHRVVFEGHKTCLDNINKFKIPKEEVKIVQQLDHQNIIQYLDYGSSKGATGSKEYEYIVMEYMENKSLSSYMDNNELMFKDQSLLVCAIDQILTGVKYLHDHNIVHRDIKPGNILVSSDLTLKISVIDKCLSTNPDIEDIRLTLDLAKNKKADIDQSNQVSWIITVPDLLDDPKDDKKVKYQYAIDAVIFFNTKSAMMIREFKYETATDRYEFTKDIVLGEGAQGVVFQGRNKKNCNEIVAVKRIKRRVVFEEHKTLDNINKFKMPNEEFNLIRKLVHPNIIRYLDYGSSKGATGSKEYEYIVMEYMENKSLSSYMDNYELIFRDKLRLQGAIREILKGVQYIHNNNIIHRDIKPGNILVSSDHTLKISDFGGSKLDIERSVSTHVGTTLFNSPDRHSKSTKETDLWSVGITILCMCLHASYGLKGKEYYEYIATELRSIQKKRSVSHIDKFNQIPKFYLLVIDKCLSINPDISLIISQFIFEKGVVVTIDLDGNFHILFHPVSGKLIRFGPSALQDRDNGEIIRLGHNALDDDANAIFTLTKMELFDKNTERKVRSNNSTQTVSTKHLITEILKYLRQTSLDKISGGIQIEPRDILWVIQVPDSLDTNLRKLISQYSINAGLCTIANHDAYKQLGNGNMETIISPFGGSIDSNQYFKKFLLDLLGDKSNSYDFIKMVDMFEKITGELGDETRYIPLDPNFVFKNRDWLGQQIEKLNQLNGTKIGIGRSGHISIPFQTFIEFHNPIFKNIIDSVKDQMKCNPSINKPDFIFMVGSLSENYFLQEMVKKEFASTGAKIIVPQRPSQYFTKGACRLGLYHLANMLDSDCKSK</sequence>
<keyword evidence="3" id="KW-0547">Nucleotide-binding</keyword>
<dbReference type="GeneID" id="14866341"/>
<feature type="domain" description="Protein kinase" evidence="6">
    <location>
        <begin position="271"/>
        <end position="558"/>
    </location>
</feature>
<gene>
    <name evidence="7" type="ORF">DFA_11443</name>
</gene>
<dbReference type="EMBL" id="GL883029">
    <property type="protein sequence ID" value="EGG13682.1"/>
    <property type="molecule type" value="Genomic_DNA"/>
</dbReference>